<dbReference type="KEGG" id="loa:LOAG_01031"/>
<dbReference type="EMBL" id="JH712194">
    <property type="protein sequence ID" value="EFO27460.1"/>
    <property type="molecule type" value="Genomic_DNA"/>
</dbReference>
<dbReference type="InParanoid" id="A0A1S0UAF8"/>
<name>A0A1S0UAF8_LOALO</name>
<proteinExistence type="predicted"/>
<sequence length="112" mass="13193">MSSAGTIIGFKIKVRLLMDERNDMIVMDGIRLNNPQNADNEEKHWEEIERFPPDFIHLFHQGLLLSLKFRQYMGSDEEKFATKRISSYISTGIYYTFHSAMITYKKGWVARK</sequence>
<accession>A0A1S0UAF8</accession>
<organism evidence="1">
    <name type="scientific">Loa loa</name>
    <name type="common">Eye worm</name>
    <name type="synonym">Filaria loa</name>
    <dbReference type="NCBI Taxonomy" id="7209"/>
    <lineage>
        <taxon>Eukaryota</taxon>
        <taxon>Metazoa</taxon>
        <taxon>Ecdysozoa</taxon>
        <taxon>Nematoda</taxon>
        <taxon>Chromadorea</taxon>
        <taxon>Rhabditida</taxon>
        <taxon>Spirurina</taxon>
        <taxon>Spiruromorpha</taxon>
        <taxon>Filarioidea</taxon>
        <taxon>Onchocercidae</taxon>
        <taxon>Loa</taxon>
    </lineage>
</organism>
<dbReference type="GeneID" id="9938403"/>
<dbReference type="CTD" id="9938403"/>
<gene>
    <name evidence="1" type="ORF">LOAG_01031</name>
</gene>
<reference evidence="1" key="1">
    <citation type="submission" date="2012-04" db="EMBL/GenBank/DDBJ databases">
        <title>The Genome Sequence of Loa loa.</title>
        <authorList>
            <consortium name="The Broad Institute Genome Sequencing Platform"/>
            <consortium name="Broad Institute Genome Sequencing Center for Infectious Disease"/>
            <person name="Nutman T.B."/>
            <person name="Fink D.L."/>
            <person name="Russ C."/>
            <person name="Young S."/>
            <person name="Zeng Q."/>
            <person name="Gargeya S."/>
            <person name="Alvarado L."/>
            <person name="Berlin A."/>
            <person name="Chapman S.B."/>
            <person name="Chen Z."/>
            <person name="Freedman E."/>
            <person name="Gellesch M."/>
            <person name="Goldberg J."/>
            <person name="Griggs A."/>
            <person name="Gujja S."/>
            <person name="Heilman E.R."/>
            <person name="Heiman D."/>
            <person name="Howarth C."/>
            <person name="Mehta T."/>
            <person name="Neiman D."/>
            <person name="Pearson M."/>
            <person name="Roberts A."/>
            <person name="Saif S."/>
            <person name="Shea T."/>
            <person name="Shenoy N."/>
            <person name="Sisk P."/>
            <person name="Stolte C."/>
            <person name="Sykes S."/>
            <person name="White J."/>
            <person name="Yandava C."/>
            <person name="Haas B."/>
            <person name="Henn M.R."/>
            <person name="Nusbaum C."/>
            <person name="Birren B."/>
        </authorList>
    </citation>
    <scope>NUCLEOTIDE SEQUENCE [LARGE SCALE GENOMIC DNA]</scope>
</reference>
<dbReference type="RefSeq" id="XP_003136619.1">
    <property type="nucleotide sequence ID" value="XM_003136571.1"/>
</dbReference>
<evidence type="ECO:0000313" key="1">
    <source>
        <dbReference type="EMBL" id="EFO27460.1"/>
    </source>
</evidence>
<protein>
    <submittedName>
        <fullName evidence="1">Uncharacterized protein</fullName>
    </submittedName>
</protein>
<dbReference type="AlphaFoldDB" id="A0A1S0UAF8"/>